<dbReference type="CDD" id="cd03789">
    <property type="entry name" value="GT9_LPS_heptosyltransferase"/>
    <property type="match status" value="1"/>
</dbReference>
<evidence type="ECO:0000256" key="2">
    <source>
        <dbReference type="ARBA" id="ARBA00022679"/>
    </source>
</evidence>
<protein>
    <submittedName>
        <fullName evidence="3">Heptosyltransferase-2</fullName>
    </submittedName>
</protein>
<gene>
    <name evidence="3" type="ORF">FH603_3535</name>
</gene>
<name>A0ABR6W8X1_9BACT</name>
<keyword evidence="1" id="KW-0328">Glycosyltransferase</keyword>
<dbReference type="RefSeq" id="WP_186738813.1">
    <property type="nucleotide sequence ID" value="NZ_VFIA01000022.1"/>
</dbReference>
<evidence type="ECO:0000313" key="4">
    <source>
        <dbReference type="Proteomes" id="UP000700732"/>
    </source>
</evidence>
<dbReference type="EMBL" id="VFIA01000022">
    <property type="protein sequence ID" value="MBC3793019.1"/>
    <property type="molecule type" value="Genomic_DNA"/>
</dbReference>
<proteinExistence type="predicted"/>
<dbReference type="SUPFAM" id="SSF53756">
    <property type="entry name" value="UDP-Glycosyltransferase/glycogen phosphorylase"/>
    <property type="match status" value="1"/>
</dbReference>
<evidence type="ECO:0000313" key="3">
    <source>
        <dbReference type="EMBL" id="MBC3793019.1"/>
    </source>
</evidence>
<dbReference type="PANTHER" id="PTHR30160">
    <property type="entry name" value="TETRAACYLDISACCHARIDE 4'-KINASE-RELATED"/>
    <property type="match status" value="1"/>
</dbReference>
<dbReference type="Pfam" id="PF01075">
    <property type="entry name" value="Glyco_transf_9"/>
    <property type="match status" value="1"/>
</dbReference>
<sequence length="336" mass="38035">MNKTTKILVLRFSSIGDIVLTTPVLRCLKQQLPGVDLHFCTKRRYEHVLRDNPYIDKFHFLDSSVYNLIDKLHAEEYDYVIDLHNNLRTALIRAYLGIRSSCVDKLNWQKWLYVKFKVDVIPDRHIVTRYLQTVSFLGVKDDGLGLDYFIAPDDIVSMLQLPDTHRAGYIAYAIGGQYATKRLPTLRMIELCRKLNYPVVLLGGEEDEEVGNSVMTAVGKHLVYNGAGQYSLGQSASLLQQAKVVFSHDTALMHIAAAFTKKVYSLWGNTTPRLGMYPYRTSFVVLEAKGLSCRPCSKIGSNQCPVGNFKCMNELPLTSITKELVYAPLPTMEVIE</sequence>
<keyword evidence="2" id="KW-0808">Transferase</keyword>
<dbReference type="InterPro" id="IPR002201">
    <property type="entry name" value="Glyco_trans_9"/>
</dbReference>
<dbReference type="PANTHER" id="PTHR30160:SF1">
    <property type="entry name" value="LIPOPOLYSACCHARIDE 1,2-N-ACETYLGLUCOSAMINETRANSFERASE-RELATED"/>
    <property type="match status" value="1"/>
</dbReference>
<dbReference type="Gene3D" id="3.40.50.2000">
    <property type="entry name" value="Glycogen Phosphorylase B"/>
    <property type="match status" value="2"/>
</dbReference>
<dbReference type="InterPro" id="IPR051199">
    <property type="entry name" value="LPS_LOS_Heptosyltrfase"/>
</dbReference>
<dbReference type="Proteomes" id="UP000700732">
    <property type="component" value="Unassembled WGS sequence"/>
</dbReference>
<comment type="caution">
    <text evidence="3">The sequence shown here is derived from an EMBL/GenBank/DDBJ whole genome shotgun (WGS) entry which is preliminary data.</text>
</comment>
<evidence type="ECO:0000256" key="1">
    <source>
        <dbReference type="ARBA" id="ARBA00022676"/>
    </source>
</evidence>
<accession>A0ABR6W8X1</accession>
<reference evidence="3 4" key="1">
    <citation type="submission" date="2019-06" db="EMBL/GenBank/DDBJ databases">
        <title>Spirosoma utsteinense sp. nov. isolated from Antarctic ice-free soils.</title>
        <authorList>
            <person name="Tahon G."/>
        </authorList>
    </citation>
    <scope>NUCLEOTIDE SEQUENCE [LARGE SCALE GENOMIC DNA]</scope>
    <source>
        <strain evidence="3 4">LMG 31447</strain>
    </source>
</reference>
<organism evidence="3 4">
    <name type="scientific">Spirosoma utsteinense</name>
    <dbReference type="NCBI Taxonomy" id="2585773"/>
    <lineage>
        <taxon>Bacteria</taxon>
        <taxon>Pseudomonadati</taxon>
        <taxon>Bacteroidota</taxon>
        <taxon>Cytophagia</taxon>
        <taxon>Cytophagales</taxon>
        <taxon>Cytophagaceae</taxon>
        <taxon>Spirosoma</taxon>
    </lineage>
</organism>
<keyword evidence="4" id="KW-1185">Reference proteome</keyword>